<proteinExistence type="predicted"/>
<dbReference type="OrthoDB" id="10017172at2759"/>
<evidence type="ECO:0000256" key="5">
    <source>
        <dbReference type="SAM" id="MobiDB-lite"/>
    </source>
</evidence>
<dbReference type="Proteomes" id="UP000663855">
    <property type="component" value="Unassembled WGS sequence"/>
</dbReference>
<evidence type="ECO:0000313" key="7">
    <source>
        <dbReference type="EMBL" id="CAF1486903.1"/>
    </source>
</evidence>
<dbReference type="AlphaFoldDB" id="A0A816GFG4"/>
<accession>A0A816GFG4</accession>
<keyword evidence="2 6" id="KW-0812">Transmembrane</keyword>
<dbReference type="GO" id="GO:0005886">
    <property type="term" value="C:plasma membrane"/>
    <property type="evidence" value="ECO:0007669"/>
    <property type="project" value="TreeGrafter"/>
</dbReference>
<dbReference type="EMBL" id="CAJOBH010000010">
    <property type="protein sequence ID" value="CAF3747328.1"/>
    <property type="molecule type" value="Genomic_DNA"/>
</dbReference>
<dbReference type="Proteomes" id="UP000681967">
    <property type="component" value="Unassembled WGS sequence"/>
</dbReference>
<keyword evidence="4 6" id="KW-0472">Membrane</keyword>
<sequence length="474" mass="54226">MIYNGQLTPPTNWPPLIRYPSYRPDRDRDRRLSTLWFLVLTIVSLSLSVIALIIVFAVESAWFRDNFSQNQNRYGLWRLCSFNNNTCDSWFSSSGPFSIYVEQRLNQSKGGINAWQALEIIFLFLTTATLITTIASFACYRCQNSFHYYLALLAIFCIWLAASIGISSLFVFGFAVFNVATVPRDLDWCFYLNLVAVILVILAAILLSIYDVLLRKPIKNIDDDTVVETFADFNGYPATFSPSTFVIVRRNEKKRNKPYNYSRVLHPNHYFPTTTNDVMINGLSKVDYTVNPNRPPLAPYTSIATINETINTNQQQTLPPLQPYERSRSNMILSPSPTNVLPPIQQISRRTEPFEVSPSPYPYQTRPSPPNWHRTGTSVTNRSIGYASEPAIDYTQRDYYPPRSNTTERRLEPNNEPRLLHYYTGYDYFATLDPSDLAMTRHHPTTTATTLGGPIRYGGNPSYHPPSDYIKSTL</sequence>
<feature type="region of interest" description="Disordered" evidence="5">
    <location>
        <begin position="354"/>
        <end position="379"/>
    </location>
</feature>
<dbReference type="PANTHER" id="PTHR10671">
    <property type="entry name" value="EPITHELIAL MEMBRANE PROTEIN-RELATED"/>
    <property type="match status" value="1"/>
</dbReference>
<comment type="caution">
    <text evidence="8">The sequence shown here is derived from an EMBL/GenBank/DDBJ whole genome shotgun (WGS) entry which is preliminary data.</text>
</comment>
<evidence type="ECO:0000313" key="10">
    <source>
        <dbReference type="EMBL" id="CAF3747328.1"/>
    </source>
</evidence>
<evidence type="ECO:0000256" key="1">
    <source>
        <dbReference type="ARBA" id="ARBA00004141"/>
    </source>
</evidence>
<dbReference type="InterPro" id="IPR050579">
    <property type="entry name" value="PMP-22/EMP/MP20-like"/>
</dbReference>
<feature type="transmembrane region" description="Helical" evidence="6">
    <location>
        <begin position="35"/>
        <end position="58"/>
    </location>
</feature>
<evidence type="ECO:0000256" key="3">
    <source>
        <dbReference type="ARBA" id="ARBA00022989"/>
    </source>
</evidence>
<dbReference type="Gene3D" id="1.20.140.150">
    <property type="match status" value="1"/>
</dbReference>
<feature type="transmembrane region" description="Helical" evidence="6">
    <location>
        <begin position="120"/>
        <end position="140"/>
    </location>
</feature>
<evidence type="ECO:0000256" key="2">
    <source>
        <dbReference type="ARBA" id="ARBA00022692"/>
    </source>
</evidence>
<feature type="region of interest" description="Disordered" evidence="5">
    <location>
        <begin position="450"/>
        <end position="474"/>
    </location>
</feature>
<feature type="transmembrane region" description="Helical" evidence="6">
    <location>
        <begin position="190"/>
        <end position="210"/>
    </location>
</feature>
<evidence type="ECO:0000313" key="11">
    <source>
        <dbReference type="EMBL" id="CAF3785550.1"/>
    </source>
</evidence>
<name>A0A816GFG4_9BILA</name>
<dbReference type="EMBL" id="CAJNRE010000163">
    <property type="protein sequence ID" value="CAF1923025.1"/>
    <property type="molecule type" value="Genomic_DNA"/>
</dbReference>
<organism evidence="8 12">
    <name type="scientific">Rotaria magnacalcarata</name>
    <dbReference type="NCBI Taxonomy" id="392030"/>
    <lineage>
        <taxon>Eukaryota</taxon>
        <taxon>Metazoa</taxon>
        <taxon>Spiralia</taxon>
        <taxon>Gnathifera</taxon>
        <taxon>Rotifera</taxon>
        <taxon>Eurotatoria</taxon>
        <taxon>Bdelloidea</taxon>
        <taxon>Philodinida</taxon>
        <taxon>Philodinidae</taxon>
        <taxon>Rotaria</taxon>
    </lineage>
</organism>
<gene>
    <name evidence="10" type="ORF">BYL167_LOCUS136</name>
    <name evidence="7" type="ORF">CJN711_LOCUS26483</name>
    <name evidence="11" type="ORF">GIL414_LOCUS270</name>
    <name evidence="8" type="ORF">KQP761_LOCUS34685</name>
    <name evidence="9" type="ORF">MBJ925_LOCUS2541</name>
</gene>
<dbReference type="EMBL" id="CAJOBJ010000027">
    <property type="protein sequence ID" value="CAF3785550.1"/>
    <property type="molecule type" value="Genomic_DNA"/>
</dbReference>
<comment type="subcellular location">
    <subcellularLocation>
        <location evidence="1">Membrane</location>
        <topology evidence="1">Multi-pass membrane protein</topology>
    </subcellularLocation>
</comment>
<evidence type="ECO:0000313" key="8">
    <source>
        <dbReference type="EMBL" id="CAF1673013.1"/>
    </source>
</evidence>
<dbReference type="EMBL" id="CAJNOW010019510">
    <property type="protein sequence ID" value="CAF1673013.1"/>
    <property type="molecule type" value="Genomic_DNA"/>
</dbReference>
<dbReference type="Proteomes" id="UP000663824">
    <property type="component" value="Unassembled WGS sequence"/>
</dbReference>
<keyword evidence="3 6" id="KW-1133">Transmembrane helix</keyword>
<reference evidence="8" key="1">
    <citation type="submission" date="2021-02" db="EMBL/GenBank/DDBJ databases">
        <authorList>
            <person name="Nowell W R."/>
        </authorList>
    </citation>
    <scope>NUCLEOTIDE SEQUENCE</scope>
</reference>
<dbReference type="Proteomes" id="UP000681720">
    <property type="component" value="Unassembled WGS sequence"/>
</dbReference>
<protein>
    <submittedName>
        <fullName evidence="8">Uncharacterized protein</fullName>
    </submittedName>
</protein>
<dbReference type="EMBL" id="CAJNOV010012464">
    <property type="protein sequence ID" value="CAF1486903.1"/>
    <property type="molecule type" value="Genomic_DNA"/>
</dbReference>
<evidence type="ECO:0000313" key="12">
    <source>
        <dbReference type="Proteomes" id="UP000663834"/>
    </source>
</evidence>
<dbReference type="Proteomes" id="UP000663834">
    <property type="component" value="Unassembled WGS sequence"/>
</dbReference>
<evidence type="ECO:0000256" key="6">
    <source>
        <dbReference type="SAM" id="Phobius"/>
    </source>
</evidence>
<dbReference type="PANTHER" id="PTHR10671:SF108">
    <property type="entry name" value="CLAUDIN FAMILY PROTEIN-RELATED"/>
    <property type="match status" value="1"/>
</dbReference>
<evidence type="ECO:0000313" key="9">
    <source>
        <dbReference type="EMBL" id="CAF1923025.1"/>
    </source>
</evidence>
<feature type="transmembrane region" description="Helical" evidence="6">
    <location>
        <begin position="152"/>
        <end position="178"/>
    </location>
</feature>
<evidence type="ECO:0000256" key="4">
    <source>
        <dbReference type="ARBA" id="ARBA00023136"/>
    </source>
</evidence>